<dbReference type="EMBL" id="CP001389">
    <property type="protein sequence ID" value="ACP25320.1"/>
    <property type="molecule type" value="Genomic_DNA"/>
</dbReference>
<dbReference type="AlphaFoldDB" id="C3MD01"/>
<organism evidence="1 2">
    <name type="scientific">Sinorhizobium fredii (strain NBRC 101917 / NGR234)</name>
    <dbReference type="NCBI Taxonomy" id="394"/>
    <lineage>
        <taxon>Bacteria</taxon>
        <taxon>Pseudomonadati</taxon>
        <taxon>Pseudomonadota</taxon>
        <taxon>Alphaproteobacteria</taxon>
        <taxon>Hyphomicrobiales</taxon>
        <taxon>Rhizobiaceae</taxon>
        <taxon>Sinorhizobium/Ensifer group</taxon>
        <taxon>Sinorhizobium</taxon>
    </lineage>
</organism>
<reference evidence="1 2" key="1">
    <citation type="journal article" date="2009" name="Appl. Environ. Microbiol.">
        <title>Rhizobium sp. strain NGR234 possesses a remarkable number of secretion systems.</title>
        <authorList>
            <person name="Schmeisser C."/>
            <person name="Liesegang H."/>
            <person name="Krysciak D."/>
            <person name="Bakkou N."/>
            <person name="Le Quere A."/>
            <person name="Wollherr A."/>
            <person name="Heinemeyer I."/>
            <person name="Morgenstern B."/>
            <person name="Pommerening-Roeser A."/>
            <person name="Flores M."/>
            <person name="Palacios R."/>
            <person name="Brenner S."/>
            <person name="Gottschalk G."/>
            <person name="Schmitz R.A."/>
            <person name="Broughton W.J."/>
            <person name="Perret X."/>
            <person name="Strittmatter A.W."/>
            <person name="Streit W.R."/>
        </authorList>
    </citation>
    <scope>NUCLEOTIDE SEQUENCE [LARGE SCALE GENOMIC DNA]</scope>
    <source>
        <strain evidence="2">NBRC 101917 / NGR234</strain>
    </source>
</reference>
<name>C3MD01_SINFN</name>
<keyword evidence="2" id="KW-1185">Reference proteome</keyword>
<dbReference type="Proteomes" id="UP000001054">
    <property type="component" value="Chromosome"/>
</dbReference>
<sequence>MERVWSDPLQSCFLDERIEHGCDFIAALAFIGRRFILLIAPAIVALLRLHEFEVSAQCLRLALLRRTLFSADQHQRQGKGTLRPENRRGKGRLLLRPRREQCNGFIGGTIAAHTRGRLEGIRRISCRCGGNGYDLCHAVRPEIRSSLLSATL</sequence>
<gene>
    <name evidence="1" type="ordered locus">NGR_c15520</name>
</gene>
<proteinExistence type="predicted"/>
<accession>C3MD01</accession>
<evidence type="ECO:0000313" key="2">
    <source>
        <dbReference type="Proteomes" id="UP000001054"/>
    </source>
</evidence>
<protein>
    <submittedName>
        <fullName evidence="1">Uncharacterized protein</fullName>
    </submittedName>
</protein>
<dbReference type="KEGG" id="rhi:NGR_c15520"/>
<dbReference type="HOGENOM" id="CLU_1720903_0_0_5"/>
<evidence type="ECO:0000313" key="1">
    <source>
        <dbReference type="EMBL" id="ACP25320.1"/>
    </source>
</evidence>
<dbReference type="STRING" id="394.NGR_c15520"/>